<organism evidence="1 2">
    <name type="scientific">Elysia crispata</name>
    <name type="common">lettuce slug</name>
    <dbReference type="NCBI Taxonomy" id="231223"/>
    <lineage>
        <taxon>Eukaryota</taxon>
        <taxon>Metazoa</taxon>
        <taxon>Spiralia</taxon>
        <taxon>Lophotrochozoa</taxon>
        <taxon>Mollusca</taxon>
        <taxon>Gastropoda</taxon>
        <taxon>Heterobranchia</taxon>
        <taxon>Euthyneura</taxon>
        <taxon>Panpulmonata</taxon>
        <taxon>Sacoglossa</taxon>
        <taxon>Placobranchoidea</taxon>
        <taxon>Plakobranchidae</taxon>
        <taxon>Elysia</taxon>
    </lineage>
</organism>
<gene>
    <name evidence="1" type="ORF">RRG08_065315</name>
</gene>
<sequence length="42" mass="4856">FSFTRWKSKALSPRNENNIGSNTCLLRLNFKEDSKILVSVQL</sequence>
<dbReference type="EMBL" id="JAWDGP010001709">
    <property type="protein sequence ID" value="KAK3788967.1"/>
    <property type="molecule type" value="Genomic_DNA"/>
</dbReference>
<keyword evidence="2" id="KW-1185">Reference proteome</keyword>
<feature type="non-terminal residue" evidence="1">
    <location>
        <position position="42"/>
    </location>
</feature>
<accession>A0AAE1ALL7</accession>
<evidence type="ECO:0000313" key="2">
    <source>
        <dbReference type="Proteomes" id="UP001283361"/>
    </source>
</evidence>
<protein>
    <submittedName>
        <fullName evidence="1">Uncharacterized protein</fullName>
    </submittedName>
</protein>
<dbReference type="AlphaFoldDB" id="A0AAE1ALL7"/>
<proteinExistence type="predicted"/>
<reference evidence="1" key="1">
    <citation type="journal article" date="2023" name="G3 (Bethesda)">
        <title>A reference genome for the long-term kleptoplast-retaining sea slug Elysia crispata morphotype clarki.</title>
        <authorList>
            <person name="Eastman K.E."/>
            <person name="Pendleton A.L."/>
            <person name="Shaikh M.A."/>
            <person name="Suttiyut T."/>
            <person name="Ogas R."/>
            <person name="Tomko P."/>
            <person name="Gavelis G."/>
            <person name="Widhalm J.R."/>
            <person name="Wisecaver J.H."/>
        </authorList>
    </citation>
    <scope>NUCLEOTIDE SEQUENCE</scope>
    <source>
        <strain evidence="1">ECLA1</strain>
    </source>
</reference>
<dbReference type="Proteomes" id="UP001283361">
    <property type="component" value="Unassembled WGS sequence"/>
</dbReference>
<comment type="caution">
    <text evidence="1">The sequence shown here is derived from an EMBL/GenBank/DDBJ whole genome shotgun (WGS) entry which is preliminary data.</text>
</comment>
<name>A0AAE1ALL7_9GAST</name>
<evidence type="ECO:0000313" key="1">
    <source>
        <dbReference type="EMBL" id="KAK3788967.1"/>
    </source>
</evidence>